<dbReference type="CDD" id="cd18032">
    <property type="entry name" value="DEXHc_RE_I_III_res"/>
    <property type="match status" value="1"/>
</dbReference>
<keyword evidence="3" id="KW-0378">Hydrolase</keyword>
<proteinExistence type="predicted"/>
<keyword evidence="3" id="KW-0347">Helicase</keyword>
<dbReference type="Pfam" id="PF13643">
    <property type="entry name" value="DUF4145"/>
    <property type="match status" value="1"/>
</dbReference>
<dbReference type="EMBL" id="JAAKZI010000040">
    <property type="protein sequence ID" value="NGN85193.1"/>
    <property type="molecule type" value="Genomic_DNA"/>
</dbReference>
<dbReference type="Gene3D" id="3.90.1570.30">
    <property type="match status" value="1"/>
</dbReference>
<accession>A0ABX0DEY0</accession>
<dbReference type="InterPro" id="IPR027417">
    <property type="entry name" value="P-loop_NTPase"/>
</dbReference>
<dbReference type="SMART" id="SM00487">
    <property type="entry name" value="DEXDc"/>
    <property type="match status" value="1"/>
</dbReference>
<evidence type="ECO:0000259" key="2">
    <source>
        <dbReference type="PROSITE" id="PS51192"/>
    </source>
</evidence>
<dbReference type="Pfam" id="PF04851">
    <property type="entry name" value="ResIII"/>
    <property type="match status" value="1"/>
</dbReference>
<reference evidence="3 4" key="1">
    <citation type="submission" date="2020-02" db="EMBL/GenBank/DDBJ databases">
        <title>Genome sequence of the type strain DSM 27180 of Arthrobacter silviterrae.</title>
        <authorList>
            <person name="Gao J."/>
            <person name="Sun J."/>
        </authorList>
    </citation>
    <scope>NUCLEOTIDE SEQUENCE [LARGE SCALE GENOMIC DNA]</scope>
    <source>
        <strain evidence="3 4">DSM 27180</strain>
    </source>
</reference>
<dbReference type="InterPro" id="IPR006935">
    <property type="entry name" value="Helicase/UvrB_N"/>
</dbReference>
<evidence type="ECO:0000313" key="3">
    <source>
        <dbReference type="EMBL" id="NGN85193.1"/>
    </source>
</evidence>
<feature type="domain" description="Helicase ATP-binding" evidence="2">
    <location>
        <begin position="425"/>
        <end position="577"/>
    </location>
</feature>
<comment type="caution">
    <text evidence="3">The sequence shown here is derived from an EMBL/GenBank/DDBJ whole genome shotgun (WGS) entry which is preliminary data.</text>
</comment>
<dbReference type="Gene3D" id="3.40.50.300">
    <property type="entry name" value="P-loop containing nucleotide triphosphate hydrolases"/>
    <property type="match status" value="2"/>
</dbReference>
<evidence type="ECO:0000256" key="1">
    <source>
        <dbReference type="SAM" id="Coils"/>
    </source>
</evidence>
<dbReference type="InterPro" id="IPR014001">
    <property type="entry name" value="Helicase_ATP-bd"/>
</dbReference>
<dbReference type="InterPro" id="IPR025285">
    <property type="entry name" value="DUF4145"/>
</dbReference>
<dbReference type="Pfam" id="PF08463">
    <property type="entry name" value="EcoEI_R_C"/>
    <property type="match status" value="1"/>
</dbReference>
<dbReference type="Pfam" id="PF00271">
    <property type="entry name" value="Helicase_C"/>
    <property type="match status" value="1"/>
</dbReference>
<dbReference type="PROSITE" id="PS51192">
    <property type="entry name" value="HELICASE_ATP_BIND_1"/>
    <property type="match status" value="1"/>
</dbReference>
<keyword evidence="3" id="KW-0547">Nucleotide-binding</keyword>
<dbReference type="GO" id="GO:0004386">
    <property type="term" value="F:helicase activity"/>
    <property type="evidence" value="ECO:0007669"/>
    <property type="project" value="UniProtKB-KW"/>
</dbReference>
<dbReference type="InterPro" id="IPR050742">
    <property type="entry name" value="Helicase_Restrict-Modif_Enz"/>
</dbReference>
<feature type="coiled-coil region" evidence="1">
    <location>
        <begin position="230"/>
        <end position="257"/>
    </location>
</feature>
<name>A0ABX0DEY0_9MICC</name>
<gene>
    <name evidence="3" type="ORF">G6N77_17240</name>
</gene>
<sequence length="1174" mass="129994">MASTGRPPLILCQTGKQGSKSGTHACSIAAAWFNESKDLGRSEAAVVNGAVLGEVQSNFAFLRHEWEALAQRARKAEQFAFIDPRTSMFYARHTAEHLVDWIYQAEPSIPVPYKPDLNALTNQREFKDIVGTVIGNKLDAIRKMGNRAVHDKQDPSPLASQQAVIELFHVCYWLARTYTLDPANLPPEGLRFDPELLKPRLKPGQPAPKPQTAEQLTALGGELAAKDAALAAAKAESASLAEQLAALQAEVRAAKERNEGVPDHHDYDEAHTRDYLIDADLHDAGWDLGNPDDREYPVTGMPNAAGTGWVDYVLWGADGLPLAVVEAKRTTKDPHNGKQQAKLYADALQRQFGRRPVIYYTNGYEHWLWDDSMYPERPIQGFHTRDELELMVARRHTRRSLAGEPIDNAIVERGYQHAAIRAVTESLEAANRKQLIVMATGTGKTRTVVALSKLLMDANWAKRILFLADRVALVEQAAKAFKAHLPGSAPAILGRDSEAESRIHVATYPAIMNLIAARQYGVGYYDLIIVDEAHRSIYQKYRAIFGYFDALLVGLTATPQREVDRNTYSMFDIEDTVPTFAYELDEATAAGYLVPPRVVPVPLKFPYEGIRYDELSEAEKDQWDDLEWDEDGVIPDAVDPAVVNSWLFNTDTVNKALEVLMERGHKVAGGDRLGKTIIFAKNNDHANFIAAQFDKNYPHLKGHFAQVITYQVNYASSLIEAFMRKGDNPHIAVSVDMLDTGIDVPEVVNLVFFKMVRSKTKFWQMVGRGTRPCTDLYGPGQDKQDFFIFDLCRNAEYFNAGLDGNEGSTGRSLSELTFAARAKLLYAARAADASPSLVTDLVHTLSGQVARLPQANFLVKPHRQAVEKYSAPEGWDGLGEGDIAAIESGLARVAGQGTPAGHEEAKRFDLLVLNAQLAALANPGALDFYRRKIQAVAAALADQPNNPAIAPTLALLEQIADNHEWESVSVEWLESVRRKLRGLVHLIERKRRTVVYTNFEDELGDLVEIELDGVHSGVNDFSRYRDKVRTYLRAHLDLATLQRLRRNKPLTELDLAELERILAESGAGTAEDLARARSEGLAHFVRSLVGLDRAAVEEVLSDFISGSTLNAAQLDFLSVLTTQLSENGSVPIDALYKSPYSELAPTGPDDLFGDDAFDRLELVLRSFDDGLKVG</sequence>
<dbReference type="CDD" id="cd18799">
    <property type="entry name" value="SF2_C_EcoAI-like"/>
    <property type="match status" value="1"/>
</dbReference>
<dbReference type="InterPro" id="IPR001650">
    <property type="entry name" value="Helicase_C-like"/>
</dbReference>
<keyword evidence="3" id="KW-0067">ATP-binding</keyword>
<dbReference type="PANTHER" id="PTHR47396">
    <property type="entry name" value="TYPE I RESTRICTION ENZYME ECOKI R PROTEIN"/>
    <property type="match status" value="1"/>
</dbReference>
<protein>
    <submittedName>
        <fullName evidence="3">DEAD/DEAH box helicase family protein</fullName>
    </submittedName>
</protein>
<evidence type="ECO:0000313" key="4">
    <source>
        <dbReference type="Proteomes" id="UP000479226"/>
    </source>
</evidence>
<organism evidence="3 4">
    <name type="scientific">Arthrobacter silviterrae</name>
    <dbReference type="NCBI Taxonomy" id="2026658"/>
    <lineage>
        <taxon>Bacteria</taxon>
        <taxon>Bacillati</taxon>
        <taxon>Actinomycetota</taxon>
        <taxon>Actinomycetes</taxon>
        <taxon>Micrococcales</taxon>
        <taxon>Micrococcaceae</taxon>
        <taxon>Arthrobacter</taxon>
    </lineage>
</organism>
<keyword evidence="1" id="KW-0175">Coiled coil</keyword>
<dbReference type="InterPro" id="IPR013670">
    <property type="entry name" value="EcoEI_R_C_dom"/>
</dbReference>
<keyword evidence="4" id="KW-1185">Reference proteome</keyword>
<dbReference type="PANTHER" id="PTHR47396:SF1">
    <property type="entry name" value="ATP-DEPENDENT HELICASE IRC3-RELATED"/>
    <property type="match status" value="1"/>
</dbReference>
<dbReference type="Proteomes" id="UP000479226">
    <property type="component" value="Unassembled WGS sequence"/>
</dbReference>
<dbReference type="SUPFAM" id="SSF52540">
    <property type="entry name" value="P-loop containing nucleoside triphosphate hydrolases"/>
    <property type="match status" value="1"/>
</dbReference>